<organism evidence="2 3">
    <name type="scientific">Pseudonocardia broussonetiae</name>
    <dbReference type="NCBI Taxonomy" id="2736640"/>
    <lineage>
        <taxon>Bacteria</taxon>
        <taxon>Bacillati</taxon>
        <taxon>Actinomycetota</taxon>
        <taxon>Actinomycetes</taxon>
        <taxon>Pseudonocardiales</taxon>
        <taxon>Pseudonocardiaceae</taxon>
        <taxon>Pseudonocardia</taxon>
    </lineage>
</organism>
<keyword evidence="1" id="KW-1133">Transmembrane helix</keyword>
<proteinExistence type="predicted"/>
<evidence type="ECO:0000313" key="3">
    <source>
        <dbReference type="Proteomes" id="UP000505377"/>
    </source>
</evidence>
<name>A0A6M6JJJ6_9PSEU</name>
<dbReference type="PROSITE" id="PS51257">
    <property type="entry name" value="PROKAR_LIPOPROTEIN"/>
    <property type="match status" value="1"/>
</dbReference>
<gene>
    <name evidence="2" type="ORF">HOP40_12615</name>
</gene>
<dbReference type="EMBL" id="CP053564">
    <property type="protein sequence ID" value="QJY46551.1"/>
    <property type="molecule type" value="Genomic_DNA"/>
</dbReference>
<dbReference type="RefSeq" id="WP_172157951.1">
    <property type="nucleotide sequence ID" value="NZ_CP053564.1"/>
</dbReference>
<sequence length="51" mass="5148">MYGKLGSTAVLAAPTGALAAGGMHALWWAVAACTLVAAALAAARLLPRRER</sequence>
<feature type="transmembrane region" description="Helical" evidence="1">
    <location>
        <begin position="29"/>
        <end position="46"/>
    </location>
</feature>
<reference evidence="2 3" key="1">
    <citation type="submission" date="2020-05" db="EMBL/GenBank/DDBJ databases">
        <authorList>
            <person name="Mo P."/>
        </authorList>
    </citation>
    <scope>NUCLEOTIDE SEQUENCE [LARGE SCALE GENOMIC DNA]</scope>
    <source>
        <strain evidence="2 3">Gen01</strain>
    </source>
</reference>
<keyword evidence="3" id="KW-1185">Reference proteome</keyword>
<evidence type="ECO:0000313" key="2">
    <source>
        <dbReference type="EMBL" id="QJY46551.1"/>
    </source>
</evidence>
<keyword evidence="1" id="KW-0812">Transmembrane</keyword>
<protein>
    <submittedName>
        <fullName evidence="2">Uncharacterized protein</fullName>
    </submittedName>
</protein>
<dbReference type="Proteomes" id="UP000505377">
    <property type="component" value="Chromosome"/>
</dbReference>
<dbReference type="KEGG" id="pbro:HOP40_12615"/>
<evidence type="ECO:0000256" key="1">
    <source>
        <dbReference type="SAM" id="Phobius"/>
    </source>
</evidence>
<dbReference type="AlphaFoldDB" id="A0A6M6JJJ6"/>
<accession>A0A6M6JJJ6</accession>
<keyword evidence="1" id="KW-0472">Membrane</keyword>